<dbReference type="PANTHER" id="PTHR41373">
    <property type="entry name" value="DUF2156 DOMAIN-CONTAINING PROTEIN"/>
    <property type="match status" value="1"/>
</dbReference>
<dbReference type="SUPFAM" id="SSF55729">
    <property type="entry name" value="Acyl-CoA N-acyltransferases (Nat)"/>
    <property type="match status" value="1"/>
</dbReference>
<dbReference type="Gene3D" id="3.40.630.30">
    <property type="match status" value="1"/>
</dbReference>
<accession>A0A645IQM8</accession>
<dbReference type="InterPro" id="IPR016732">
    <property type="entry name" value="UCP018688"/>
</dbReference>
<dbReference type="InterPro" id="IPR016181">
    <property type="entry name" value="Acyl_CoA_acyltransferase"/>
</dbReference>
<dbReference type="InterPro" id="IPR024320">
    <property type="entry name" value="LPG_synthase_C"/>
</dbReference>
<reference evidence="2" key="1">
    <citation type="submission" date="2019-08" db="EMBL/GenBank/DDBJ databases">
        <authorList>
            <person name="Kucharzyk K."/>
            <person name="Murdoch R.W."/>
            <person name="Higgins S."/>
            <person name="Loffler F."/>
        </authorList>
    </citation>
    <scope>NUCLEOTIDE SEQUENCE</scope>
</reference>
<sequence>MIGPDNIEEVRAFNRKWCEVNGCNTEPGLAREHRAIEMVLNHYLELELLGGLIRTGGEIVAFCYGSRLSANMLNTQVEKAWHDVNGAYAIINRDFARAFGDEFKYINREEDLGEEGLRKAKLSYNPEFLAKKYQIVLKNEQ</sequence>
<proteinExistence type="predicted"/>
<evidence type="ECO:0000313" key="2">
    <source>
        <dbReference type="EMBL" id="MPN53678.1"/>
    </source>
</evidence>
<gene>
    <name evidence="2" type="ORF">SDC9_201342</name>
</gene>
<protein>
    <recommendedName>
        <fullName evidence="1">Phosphatidylglycerol lysyltransferase C-terminal domain-containing protein</fullName>
    </recommendedName>
</protein>
<dbReference type="PANTHER" id="PTHR41373:SF1">
    <property type="entry name" value="PHOSPHATIDYLGLYCEROL LYSYLTRANSFERASE C-TERMINAL DOMAIN-CONTAINING PROTEIN"/>
    <property type="match status" value="1"/>
</dbReference>
<dbReference type="EMBL" id="VSSQ01121050">
    <property type="protein sequence ID" value="MPN53678.1"/>
    <property type="molecule type" value="Genomic_DNA"/>
</dbReference>
<organism evidence="2">
    <name type="scientific">bioreactor metagenome</name>
    <dbReference type="NCBI Taxonomy" id="1076179"/>
    <lineage>
        <taxon>unclassified sequences</taxon>
        <taxon>metagenomes</taxon>
        <taxon>ecological metagenomes</taxon>
    </lineage>
</organism>
<dbReference type="AlphaFoldDB" id="A0A645IQM8"/>
<feature type="domain" description="Phosphatidylglycerol lysyltransferase C-terminal" evidence="1">
    <location>
        <begin position="3"/>
        <end position="134"/>
    </location>
</feature>
<comment type="caution">
    <text evidence="2">The sequence shown here is derived from an EMBL/GenBank/DDBJ whole genome shotgun (WGS) entry which is preliminary data.</text>
</comment>
<evidence type="ECO:0000259" key="1">
    <source>
        <dbReference type="Pfam" id="PF09924"/>
    </source>
</evidence>
<dbReference type="Pfam" id="PF09924">
    <property type="entry name" value="LPG_synthase_C"/>
    <property type="match status" value="1"/>
</dbReference>
<name>A0A645IQM8_9ZZZZ</name>